<dbReference type="RefSeq" id="WP_367954543.1">
    <property type="nucleotide sequence ID" value="NZ_JBDPGJ010000003.1"/>
</dbReference>
<evidence type="ECO:0000259" key="2">
    <source>
        <dbReference type="Pfam" id="PF00582"/>
    </source>
</evidence>
<comment type="similarity">
    <text evidence="1">Belongs to the universal stress protein A family.</text>
</comment>
<evidence type="ECO:0000313" key="3">
    <source>
        <dbReference type="EMBL" id="MEX0406650.1"/>
    </source>
</evidence>
<protein>
    <submittedName>
        <fullName evidence="3">Universal stress protein</fullName>
    </submittedName>
</protein>
<comment type="caution">
    <text evidence="3">The sequence shown here is derived from an EMBL/GenBank/DDBJ whole genome shotgun (WGS) entry which is preliminary data.</text>
</comment>
<dbReference type="PRINTS" id="PR01438">
    <property type="entry name" value="UNVRSLSTRESS"/>
</dbReference>
<dbReference type="PANTHER" id="PTHR46268">
    <property type="entry name" value="STRESS RESPONSE PROTEIN NHAX"/>
    <property type="match status" value="1"/>
</dbReference>
<keyword evidence="4" id="KW-1185">Reference proteome</keyword>
<evidence type="ECO:0000313" key="4">
    <source>
        <dbReference type="Proteomes" id="UP001556692"/>
    </source>
</evidence>
<proteinExistence type="inferred from homology"/>
<accession>A0ABV3SIR7</accession>
<organism evidence="3 4">
    <name type="scientific">Aquibium pacificus</name>
    <dbReference type="NCBI Taxonomy" id="3153579"/>
    <lineage>
        <taxon>Bacteria</taxon>
        <taxon>Pseudomonadati</taxon>
        <taxon>Pseudomonadota</taxon>
        <taxon>Alphaproteobacteria</taxon>
        <taxon>Hyphomicrobiales</taxon>
        <taxon>Phyllobacteriaceae</taxon>
        <taxon>Aquibium</taxon>
    </lineage>
</organism>
<feature type="domain" description="UspA" evidence="2">
    <location>
        <begin position="1"/>
        <end position="136"/>
    </location>
</feature>
<dbReference type="Proteomes" id="UP001556692">
    <property type="component" value="Unassembled WGS sequence"/>
</dbReference>
<dbReference type="Gene3D" id="3.40.50.620">
    <property type="entry name" value="HUPs"/>
    <property type="match status" value="1"/>
</dbReference>
<name>A0ABV3SIR7_9HYPH</name>
<dbReference type="EMBL" id="JBDPGJ010000003">
    <property type="protein sequence ID" value="MEX0406650.1"/>
    <property type="molecule type" value="Genomic_DNA"/>
</dbReference>
<sequence length="136" mass="14471">MYSKILVPIHLGEAGKAKLMLDAARQLADAGAAIVLVNVVEEVPAYVAAELPRGLMESSREEAVRRLEELAGREGIAATVDVRIGHPASTILAAAEEHGSDVIIIASHRPGFQDYLIGSTAGRVVRHARCSVLVIR</sequence>
<dbReference type="Pfam" id="PF00582">
    <property type="entry name" value="Usp"/>
    <property type="match status" value="1"/>
</dbReference>
<dbReference type="PANTHER" id="PTHR46268:SF6">
    <property type="entry name" value="UNIVERSAL STRESS PROTEIN UP12"/>
    <property type="match status" value="1"/>
</dbReference>
<dbReference type="InterPro" id="IPR014729">
    <property type="entry name" value="Rossmann-like_a/b/a_fold"/>
</dbReference>
<evidence type="ECO:0000256" key="1">
    <source>
        <dbReference type="ARBA" id="ARBA00008791"/>
    </source>
</evidence>
<gene>
    <name evidence="3" type="ORF">ABGN05_13310</name>
</gene>
<dbReference type="CDD" id="cd00293">
    <property type="entry name" value="USP-like"/>
    <property type="match status" value="1"/>
</dbReference>
<dbReference type="InterPro" id="IPR006016">
    <property type="entry name" value="UspA"/>
</dbReference>
<reference evidence="3 4" key="1">
    <citation type="submission" date="2024-05" db="EMBL/GenBank/DDBJ databases">
        <authorList>
            <person name="Jiang F."/>
        </authorList>
    </citation>
    <scope>NUCLEOTIDE SEQUENCE [LARGE SCALE GENOMIC DNA]</scope>
    <source>
        <strain evidence="3 4">LZ166</strain>
    </source>
</reference>
<dbReference type="InterPro" id="IPR006015">
    <property type="entry name" value="Universal_stress_UspA"/>
</dbReference>
<dbReference type="SUPFAM" id="SSF52402">
    <property type="entry name" value="Adenine nucleotide alpha hydrolases-like"/>
    <property type="match status" value="1"/>
</dbReference>